<protein>
    <recommendedName>
        <fullName evidence="1">Exportin-5 C-terminal domain-containing protein</fullName>
    </recommendedName>
</protein>
<dbReference type="AlphaFoldDB" id="A0A1B6EL72"/>
<dbReference type="InterPro" id="IPR045478">
    <property type="entry name" value="Exportin-5_C"/>
</dbReference>
<dbReference type="EMBL" id="GECZ01031094">
    <property type="protein sequence ID" value="JAS38675.1"/>
    <property type="molecule type" value="Transcribed_RNA"/>
</dbReference>
<organism evidence="2">
    <name type="scientific">Cuerna arida</name>
    <dbReference type="NCBI Taxonomy" id="1464854"/>
    <lineage>
        <taxon>Eukaryota</taxon>
        <taxon>Metazoa</taxon>
        <taxon>Ecdysozoa</taxon>
        <taxon>Arthropoda</taxon>
        <taxon>Hexapoda</taxon>
        <taxon>Insecta</taxon>
        <taxon>Pterygota</taxon>
        <taxon>Neoptera</taxon>
        <taxon>Paraneoptera</taxon>
        <taxon>Hemiptera</taxon>
        <taxon>Auchenorrhyncha</taxon>
        <taxon>Membracoidea</taxon>
        <taxon>Cicadellidae</taxon>
        <taxon>Cicadellinae</taxon>
        <taxon>Proconiini</taxon>
        <taxon>Cuerna</taxon>
    </lineage>
</organism>
<feature type="non-terminal residue" evidence="2">
    <location>
        <position position="129"/>
    </location>
</feature>
<name>A0A1B6EL72_9HEMI</name>
<dbReference type="InterPro" id="IPR011989">
    <property type="entry name" value="ARM-like"/>
</dbReference>
<feature type="domain" description="Exportin-5 C-terminal" evidence="1">
    <location>
        <begin position="20"/>
        <end position="127"/>
    </location>
</feature>
<gene>
    <name evidence="2" type="ORF">g.49732</name>
</gene>
<sequence>DFEELAMDGPPLLARTALTNEEVSELGVLLMRDKRTCQPIVLTVLGALAWIDSLTCFKATVLVGPIIKQLMTDGSLTAEFAVHTIRSILQALMMHGQHEANQGVLIACGAQMYDILRPKFPEILNVIQQ</sequence>
<accession>A0A1B6EL72</accession>
<proteinExistence type="predicted"/>
<evidence type="ECO:0000259" key="1">
    <source>
        <dbReference type="Pfam" id="PF19273"/>
    </source>
</evidence>
<dbReference type="Pfam" id="PF19273">
    <property type="entry name" value="Exportin-5"/>
    <property type="match status" value="1"/>
</dbReference>
<evidence type="ECO:0000313" key="2">
    <source>
        <dbReference type="EMBL" id="JAS38675.1"/>
    </source>
</evidence>
<dbReference type="Gene3D" id="1.25.10.10">
    <property type="entry name" value="Leucine-rich Repeat Variant"/>
    <property type="match status" value="1"/>
</dbReference>
<feature type="non-terminal residue" evidence="2">
    <location>
        <position position="1"/>
    </location>
</feature>
<reference evidence="2" key="1">
    <citation type="submission" date="2015-11" db="EMBL/GenBank/DDBJ databases">
        <title>De novo transcriptome assembly of four potential Pierce s Disease insect vectors from Arizona vineyards.</title>
        <authorList>
            <person name="Tassone E.E."/>
        </authorList>
    </citation>
    <scope>NUCLEOTIDE SEQUENCE</scope>
</reference>